<dbReference type="Pfam" id="PF04158">
    <property type="entry name" value="Sof1"/>
    <property type="match status" value="1"/>
</dbReference>
<dbReference type="PROSITE" id="PS50294">
    <property type="entry name" value="WD_REPEATS_REGION"/>
    <property type="match status" value="3"/>
</dbReference>
<feature type="region of interest" description="Disordered" evidence="10">
    <location>
        <begin position="1"/>
        <end position="29"/>
    </location>
</feature>
<keyword evidence="5" id="KW-0677">Repeat</keyword>
<dbReference type="EMBL" id="KV453842">
    <property type="protein sequence ID" value="ODV90228.1"/>
    <property type="molecule type" value="Genomic_DNA"/>
</dbReference>
<evidence type="ECO:0000256" key="10">
    <source>
        <dbReference type="SAM" id="MobiDB-lite"/>
    </source>
</evidence>
<feature type="domain" description="Sof1-like protein" evidence="11">
    <location>
        <begin position="351"/>
        <end position="436"/>
    </location>
</feature>
<dbReference type="GO" id="GO:0032040">
    <property type="term" value="C:small-subunit processome"/>
    <property type="evidence" value="ECO:0007669"/>
    <property type="project" value="EnsemblFungi"/>
</dbReference>
<keyword evidence="6" id="KW-0539">Nucleus</keyword>
<name>A0A1E4TEY7_9ASCO</name>
<comment type="subcellular location">
    <subcellularLocation>
        <location evidence="1">Nucleus</location>
        <location evidence="1">Nucleolus</location>
    </subcellularLocation>
</comment>
<feature type="compositionally biased region" description="Basic and acidic residues" evidence="10">
    <location>
        <begin position="428"/>
        <end position="448"/>
    </location>
</feature>
<evidence type="ECO:0000259" key="11">
    <source>
        <dbReference type="Pfam" id="PF04158"/>
    </source>
</evidence>
<dbReference type="InterPro" id="IPR001680">
    <property type="entry name" value="WD40_rpt"/>
</dbReference>
<dbReference type="InterPro" id="IPR019775">
    <property type="entry name" value="WD40_repeat_CS"/>
</dbReference>
<evidence type="ECO:0000256" key="9">
    <source>
        <dbReference type="PROSITE-ProRule" id="PRU00221"/>
    </source>
</evidence>
<dbReference type="CDD" id="cd00200">
    <property type="entry name" value="WD40"/>
    <property type="match status" value="1"/>
</dbReference>
<evidence type="ECO:0000256" key="3">
    <source>
        <dbReference type="ARBA" id="ARBA00021762"/>
    </source>
</evidence>
<keyword evidence="7" id="KW-0687">Ribonucleoprotein</keyword>
<gene>
    <name evidence="12" type="ORF">CANCADRAFT_31249</name>
</gene>
<feature type="repeat" description="WD" evidence="9">
    <location>
        <begin position="317"/>
        <end position="358"/>
    </location>
</feature>
<dbReference type="PROSITE" id="PS50082">
    <property type="entry name" value="WD_REPEATS_2"/>
    <property type="match status" value="4"/>
</dbReference>
<sequence>MKIKALSRSADTYIPSKNSEGPRVSRNLDPALHPFEKAREYTKALTATKLERMFAQPFIGQLGHGHIDGVYSLCKNARTLNEIGSGSGDGEIKFWDLTTRDEVFGFKAHEGMVTGMAFTSDRSMLSCSSDKTVKLWDVSGRETEPQRVFVGDYGFNSVDTHRNEDTFVTGSTVVHVWNQTRNKPISTMNWGADTVSAVKFNQTETSLVASCGNDRTIVIYDLRSSSPVQKLTTTLKNNCLCWNPMEASVFAAGNEDHNTYIYDMRYLSRATNIMKDHVAAVMSVDFSPTGQEVVSGSYDRTVRIYGLRDGHSRDIYHTKRMQRVFSVAFSMDSKYILSGSDDGNVRLWRTEASKRSGIKSARERIALEEREALKERYKHMPEVRRISRHRHLPKSVKKAQEIKATEIASLKRKEHNRRKNSKPGSTPYEKEREKHVVGVSIDESKKTA</sequence>
<dbReference type="InterPro" id="IPR007287">
    <property type="entry name" value="Sof1"/>
</dbReference>
<feature type="repeat" description="WD" evidence="9">
    <location>
        <begin position="274"/>
        <end position="315"/>
    </location>
</feature>
<comment type="similarity">
    <text evidence="2">Belongs to the WD repeat DCAF13/WDSOF1 family.</text>
</comment>
<dbReference type="InterPro" id="IPR036322">
    <property type="entry name" value="WD40_repeat_dom_sf"/>
</dbReference>
<dbReference type="Gene3D" id="2.130.10.10">
    <property type="entry name" value="YVTN repeat-like/Quinoprotein amine dehydrogenase"/>
    <property type="match status" value="3"/>
</dbReference>
<dbReference type="InterPro" id="IPR015943">
    <property type="entry name" value="WD40/YVTN_repeat-like_dom_sf"/>
</dbReference>
<dbReference type="PANTHER" id="PTHR22851:SF0">
    <property type="entry name" value="DDB1- AND CUL4-ASSOCIATED FACTOR 13"/>
    <property type="match status" value="1"/>
</dbReference>
<dbReference type="Proteomes" id="UP000095023">
    <property type="component" value="Unassembled WGS sequence"/>
</dbReference>
<dbReference type="GO" id="GO:0000462">
    <property type="term" value="P:maturation of SSU-rRNA from tricistronic rRNA transcript (SSU-rRNA, 5.8S rRNA, LSU-rRNA)"/>
    <property type="evidence" value="ECO:0007669"/>
    <property type="project" value="EnsemblFungi"/>
</dbReference>
<dbReference type="FunFam" id="2.130.10.10:FF:001074">
    <property type="entry name" value="Probable SOF1 protein"/>
    <property type="match status" value="1"/>
</dbReference>
<dbReference type="SMART" id="SM00320">
    <property type="entry name" value="WD40"/>
    <property type="match status" value="7"/>
</dbReference>
<proteinExistence type="inferred from homology"/>
<dbReference type="AlphaFoldDB" id="A0A1E4TEY7"/>
<keyword evidence="4 9" id="KW-0853">WD repeat</keyword>
<evidence type="ECO:0000256" key="7">
    <source>
        <dbReference type="ARBA" id="ARBA00023274"/>
    </source>
</evidence>
<accession>A0A1E4TEY7</accession>
<dbReference type="UniPathway" id="UPA00143"/>
<evidence type="ECO:0000256" key="6">
    <source>
        <dbReference type="ARBA" id="ARBA00023242"/>
    </source>
</evidence>
<dbReference type="GO" id="GO:0016567">
    <property type="term" value="P:protein ubiquitination"/>
    <property type="evidence" value="ECO:0007669"/>
    <property type="project" value="UniProtKB-UniPathway"/>
</dbReference>
<protein>
    <recommendedName>
        <fullName evidence="3">DDB1- and CUL4-associated factor 13</fullName>
    </recommendedName>
    <alternativeName>
        <fullName evidence="8">WD repeat and SOF domain-containing protein 1</fullName>
    </alternativeName>
</protein>
<evidence type="ECO:0000256" key="5">
    <source>
        <dbReference type="ARBA" id="ARBA00022737"/>
    </source>
</evidence>
<dbReference type="InterPro" id="IPR020472">
    <property type="entry name" value="WD40_PAC1"/>
</dbReference>
<dbReference type="SUPFAM" id="SSF50978">
    <property type="entry name" value="WD40 repeat-like"/>
    <property type="match status" value="1"/>
</dbReference>
<keyword evidence="13" id="KW-1185">Reference proteome</keyword>
<dbReference type="PROSITE" id="PS00678">
    <property type="entry name" value="WD_REPEATS_1"/>
    <property type="match status" value="2"/>
</dbReference>
<feature type="repeat" description="WD" evidence="9">
    <location>
        <begin position="106"/>
        <end position="146"/>
    </location>
</feature>
<feature type="region of interest" description="Disordered" evidence="10">
    <location>
        <begin position="391"/>
        <end position="448"/>
    </location>
</feature>
<organism evidence="12 13">
    <name type="scientific">Tortispora caseinolytica NRRL Y-17796</name>
    <dbReference type="NCBI Taxonomy" id="767744"/>
    <lineage>
        <taxon>Eukaryota</taxon>
        <taxon>Fungi</taxon>
        <taxon>Dikarya</taxon>
        <taxon>Ascomycota</taxon>
        <taxon>Saccharomycotina</taxon>
        <taxon>Trigonopsidomycetes</taxon>
        <taxon>Trigonopsidales</taxon>
        <taxon>Trigonopsidaceae</taxon>
        <taxon>Tortispora</taxon>
    </lineage>
</organism>
<evidence type="ECO:0000313" key="13">
    <source>
        <dbReference type="Proteomes" id="UP000095023"/>
    </source>
</evidence>
<dbReference type="PANTHER" id="PTHR22851">
    <property type="entry name" value="U3 SMALL NUCLEOLAR RNA U3 SNORNA ASSOCIATED PROTEIN"/>
    <property type="match status" value="1"/>
</dbReference>
<dbReference type="PRINTS" id="PR00320">
    <property type="entry name" value="GPROTEINBRPT"/>
</dbReference>
<evidence type="ECO:0000256" key="2">
    <source>
        <dbReference type="ARBA" id="ARBA00005649"/>
    </source>
</evidence>
<evidence type="ECO:0000313" key="12">
    <source>
        <dbReference type="EMBL" id="ODV90228.1"/>
    </source>
</evidence>
<feature type="repeat" description="WD" evidence="9">
    <location>
        <begin position="63"/>
        <end position="105"/>
    </location>
</feature>
<reference evidence="13" key="1">
    <citation type="submission" date="2016-02" db="EMBL/GenBank/DDBJ databases">
        <title>Comparative genomics of biotechnologically important yeasts.</title>
        <authorList>
            <consortium name="DOE Joint Genome Institute"/>
            <person name="Riley R."/>
            <person name="Haridas S."/>
            <person name="Wolfe K.H."/>
            <person name="Lopes M.R."/>
            <person name="Hittinger C.T."/>
            <person name="Goker M."/>
            <person name="Salamov A."/>
            <person name="Wisecaver J."/>
            <person name="Long T.M."/>
            <person name="Aerts A.L."/>
            <person name="Barry K."/>
            <person name="Choi C."/>
            <person name="Clum A."/>
            <person name="Coughlan A.Y."/>
            <person name="Deshpande S."/>
            <person name="Douglass A.P."/>
            <person name="Hanson S.J."/>
            <person name="Klenk H.-P."/>
            <person name="Labutti K."/>
            <person name="Lapidus A."/>
            <person name="Lindquist E."/>
            <person name="Lipzen A."/>
            <person name="Meier-Kolthoff J.P."/>
            <person name="Ohm R.A."/>
            <person name="Otillar R.P."/>
            <person name="Pangilinan J."/>
            <person name="Peng Y."/>
            <person name="Rokas A."/>
            <person name="Rosa C.A."/>
            <person name="Scheuner C."/>
            <person name="Sibirny A.A."/>
            <person name="Slot J.C."/>
            <person name="Stielow J.B."/>
            <person name="Sun H."/>
            <person name="Kurtzman C.P."/>
            <person name="Blackwell M."/>
            <person name="Jeffries T.W."/>
            <person name="Grigoriev I.V."/>
        </authorList>
    </citation>
    <scope>NUCLEOTIDE SEQUENCE [LARGE SCALE GENOMIC DNA]</scope>
    <source>
        <strain evidence="13">NRRL Y-17796</strain>
    </source>
</reference>
<dbReference type="OrthoDB" id="10249065at2759"/>
<dbReference type="FunFam" id="2.130.10.10:FF:001105">
    <property type="entry name" value="WD40-repeat-containing domain protein"/>
    <property type="match status" value="1"/>
</dbReference>
<dbReference type="InterPro" id="IPR051733">
    <property type="entry name" value="WD_repeat_DCAF13/WDSOF1"/>
</dbReference>
<evidence type="ECO:0000256" key="8">
    <source>
        <dbReference type="ARBA" id="ARBA00032239"/>
    </source>
</evidence>
<feature type="compositionally biased region" description="Basic residues" evidence="10">
    <location>
        <begin position="410"/>
        <end position="421"/>
    </location>
</feature>
<evidence type="ECO:0000256" key="4">
    <source>
        <dbReference type="ARBA" id="ARBA00022574"/>
    </source>
</evidence>
<evidence type="ECO:0000256" key="1">
    <source>
        <dbReference type="ARBA" id="ARBA00004604"/>
    </source>
</evidence>
<dbReference type="Pfam" id="PF00400">
    <property type="entry name" value="WD40"/>
    <property type="match status" value="5"/>
</dbReference>